<accession>A0A382KFQ0</accession>
<proteinExistence type="predicted"/>
<protein>
    <submittedName>
        <fullName evidence="1">Uncharacterized protein</fullName>
    </submittedName>
</protein>
<sequence>MSYFQSNAARMSAMTTLPPRTSDRFIDIDGSINLRDFGGYPTKDGETVKRGLLFRCGALTGISE</sequence>
<reference evidence="1" key="1">
    <citation type="submission" date="2018-05" db="EMBL/GenBank/DDBJ databases">
        <authorList>
            <person name="Lanie J.A."/>
            <person name="Ng W.-L."/>
            <person name="Kazmierczak K.M."/>
            <person name="Andrzejewski T.M."/>
            <person name="Davidsen T.M."/>
            <person name="Wayne K.J."/>
            <person name="Tettelin H."/>
            <person name="Glass J.I."/>
            <person name="Rusch D."/>
            <person name="Podicherti R."/>
            <person name="Tsui H.-C.T."/>
            <person name="Winkler M.E."/>
        </authorList>
    </citation>
    <scope>NUCLEOTIDE SEQUENCE</scope>
</reference>
<dbReference type="InterPro" id="IPR029021">
    <property type="entry name" value="Prot-tyrosine_phosphatase-like"/>
</dbReference>
<feature type="non-terminal residue" evidence="1">
    <location>
        <position position="64"/>
    </location>
</feature>
<dbReference type="GO" id="GO:0004721">
    <property type="term" value="F:phosphoprotein phosphatase activity"/>
    <property type="evidence" value="ECO:0007669"/>
    <property type="project" value="InterPro"/>
</dbReference>
<dbReference type="EMBL" id="UINC01079627">
    <property type="protein sequence ID" value="SVC21797.1"/>
    <property type="molecule type" value="Genomic_DNA"/>
</dbReference>
<organism evidence="1">
    <name type="scientific">marine metagenome</name>
    <dbReference type="NCBI Taxonomy" id="408172"/>
    <lineage>
        <taxon>unclassified sequences</taxon>
        <taxon>metagenomes</taxon>
        <taxon>ecological metagenomes</taxon>
    </lineage>
</organism>
<evidence type="ECO:0000313" key="1">
    <source>
        <dbReference type="EMBL" id="SVC21797.1"/>
    </source>
</evidence>
<dbReference type="Pfam" id="PF13350">
    <property type="entry name" value="Y_phosphatase3"/>
    <property type="match status" value="1"/>
</dbReference>
<name>A0A382KFQ0_9ZZZZ</name>
<gene>
    <name evidence="1" type="ORF">METZ01_LOCUS274651</name>
</gene>
<dbReference type="Gene3D" id="3.90.190.10">
    <property type="entry name" value="Protein tyrosine phosphatase superfamily"/>
    <property type="match status" value="1"/>
</dbReference>
<dbReference type="AlphaFoldDB" id="A0A382KFQ0"/>
<dbReference type="InterPro" id="IPR026893">
    <property type="entry name" value="Tyr/Ser_Pase_IphP-type"/>
</dbReference>